<dbReference type="Proteomes" id="UP000298159">
    <property type="component" value="Unassembled WGS sequence"/>
</dbReference>
<dbReference type="RefSeq" id="WP_135786986.1">
    <property type="nucleotide sequence ID" value="NZ_SRRT01000005.1"/>
</dbReference>
<accession>A0A4Z1D206</accession>
<evidence type="ECO:0000313" key="2">
    <source>
        <dbReference type="Proteomes" id="UP000298159"/>
    </source>
</evidence>
<name>A0A4Z1D206_9ACTN</name>
<proteinExistence type="predicted"/>
<dbReference type="AlphaFoldDB" id="A0A4Z1D206"/>
<reference evidence="1 2" key="1">
    <citation type="submission" date="2019-04" db="EMBL/GenBank/DDBJ databases">
        <title>Streptomyces sp. nov. Bv016 isolated from bark of Buahinia variegata.</title>
        <authorList>
            <person name="Kanchanasin P."/>
            <person name="Tanasupawat S."/>
            <person name="Yuki M."/>
            <person name="Kudo T."/>
        </authorList>
    </citation>
    <scope>NUCLEOTIDE SEQUENCE [LARGE SCALE GENOMIC DNA]</scope>
    <source>
        <strain evidence="1 2">Bv016</strain>
    </source>
</reference>
<dbReference type="EMBL" id="SRRT01000005">
    <property type="protein sequence ID" value="TGN75838.1"/>
    <property type="molecule type" value="Genomic_DNA"/>
</dbReference>
<keyword evidence="2" id="KW-1185">Reference proteome</keyword>
<protein>
    <submittedName>
        <fullName evidence="1">Uncharacterized protein</fullName>
    </submittedName>
</protein>
<organism evidence="1 2">
    <name type="scientific">Streptomyces bauhiniae</name>
    <dbReference type="NCBI Taxonomy" id="2340725"/>
    <lineage>
        <taxon>Bacteria</taxon>
        <taxon>Bacillati</taxon>
        <taxon>Actinomycetota</taxon>
        <taxon>Actinomycetes</taxon>
        <taxon>Kitasatosporales</taxon>
        <taxon>Streptomycetaceae</taxon>
        <taxon>Streptomyces</taxon>
    </lineage>
</organism>
<gene>
    <name evidence="1" type="ORF">E5083_19595</name>
</gene>
<evidence type="ECO:0000313" key="1">
    <source>
        <dbReference type="EMBL" id="TGN75838.1"/>
    </source>
</evidence>
<sequence length="112" mass="12192">MSFDLAFWYSADPVDGTSALGTYRAILDEVPEAVVPNAAVGDFLADVVKVFPDLTEENMDSSPWMSPLYFSDAFVVASISWSRQQVMARALAALARKHGLVCFDPQAESVIS</sequence>
<comment type="caution">
    <text evidence="1">The sequence shown here is derived from an EMBL/GenBank/DDBJ whole genome shotgun (WGS) entry which is preliminary data.</text>
</comment>
<dbReference type="GeneID" id="95449800"/>